<proteinExistence type="predicted"/>
<dbReference type="EMBL" id="JACOOX010000003">
    <property type="protein sequence ID" value="MBC5662494.1"/>
    <property type="molecule type" value="Genomic_DNA"/>
</dbReference>
<reference evidence="2 3" key="1">
    <citation type="submission" date="2020-08" db="EMBL/GenBank/DDBJ databases">
        <title>Genome public.</title>
        <authorList>
            <person name="Liu C."/>
            <person name="Sun Q."/>
        </authorList>
    </citation>
    <scope>NUCLEOTIDE SEQUENCE [LARGE SCALE GENOMIC DNA]</scope>
    <source>
        <strain evidence="2 3">NSJ-10</strain>
    </source>
</reference>
<evidence type="ECO:0000256" key="1">
    <source>
        <dbReference type="SAM" id="Coils"/>
    </source>
</evidence>
<protein>
    <submittedName>
        <fullName evidence="2">Uncharacterized protein</fullName>
    </submittedName>
</protein>
<dbReference type="AlphaFoldDB" id="A0A8I0ANQ5"/>
<organism evidence="2 3">
    <name type="scientific">Coprococcus hominis</name>
    <name type="common">ex Liu et al. 2022</name>
    <dbReference type="NCBI Taxonomy" id="2763039"/>
    <lineage>
        <taxon>Bacteria</taxon>
        <taxon>Bacillati</taxon>
        <taxon>Bacillota</taxon>
        <taxon>Clostridia</taxon>
        <taxon>Lachnospirales</taxon>
        <taxon>Lachnospiraceae</taxon>
        <taxon>Coprococcus</taxon>
    </lineage>
</organism>
<feature type="coiled-coil region" evidence="1">
    <location>
        <begin position="12"/>
        <end position="51"/>
    </location>
</feature>
<comment type="caution">
    <text evidence="2">The sequence shown here is derived from an EMBL/GenBank/DDBJ whole genome shotgun (WGS) entry which is preliminary data.</text>
</comment>
<dbReference type="Proteomes" id="UP000615234">
    <property type="component" value="Unassembled WGS sequence"/>
</dbReference>
<keyword evidence="1" id="KW-0175">Coiled coil</keyword>
<keyword evidence="3" id="KW-1185">Reference proteome</keyword>
<gene>
    <name evidence="2" type="ORF">H8S09_06225</name>
</gene>
<evidence type="ECO:0000313" key="2">
    <source>
        <dbReference type="EMBL" id="MBC5662494.1"/>
    </source>
</evidence>
<accession>A0A8I0ANQ5</accession>
<name>A0A8I0ANQ5_9FIRM</name>
<evidence type="ECO:0000313" key="3">
    <source>
        <dbReference type="Proteomes" id="UP000615234"/>
    </source>
</evidence>
<sequence>MRCETMMKRSVKQQLNAKLNEMNMNLANNYKDLAHDALKELDQMVEDLKQSGDLKEKDYQKMHQMVDGYKVKLSDYHH</sequence>